<evidence type="ECO:0000313" key="2">
    <source>
        <dbReference type="EMBL" id="KAJ9150159.1"/>
    </source>
</evidence>
<evidence type="ECO:0000256" key="1">
    <source>
        <dbReference type="SAM" id="SignalP"/>
    </source>
</evidence>
<dbReference type="EMBL" id="JANBVN010000073">
    <property type="protein sequence ID" value="KAJ9150159.1"/>
    <property type="molecule type" value="Genomic_DNA"/>
</dbReference>
<reference evidence="2" key="1">
    <citation type="submission" date="2022-07" db="EMBL/GenBank/DDBJ databases">
        <title>Fungi with potential for degradation of polypropylene.</title>
        <authorList>
            <person name="Gostincar C."/>
        </authorList>
    </citation>
    <scope>NUCLEOTIDE SEQUENCE</scope>
    <source>
        <strain evidence="2">EXF-13287</strain>
    </source>
</reference>
<protein>
    <submittedName>
        <fullName evidence="2">Uncharacterized protein</fullName>
    </submittedName>
</protein>
<comment type="caution">
    <text evidence="2">The sequence shown here is derived from an EMBL/GenBank/DDBJ whole genome shotgun (WGS) entry which is preliminary data.</text>
</comment>
<name>A0AA38S3U9_9PEZI</name>
<accession>A0AA38S3U9</accession>
<evidence type="ECO:0000313" key="3">
    <source>
        <dbReference type="Proteomes" id="UP001174691"/>
    </source>
</evidence>
<proteinExistence type="predicted"/>
<keyword evidence="3" id="KW-1185">Reference proteome</keyword>
<gene>
    <name evidence="2" type="ORF">NKR19_g5387</name>
</gene>
<dbReference type="AlphaFoldDB" id="A0AA38S3U9"/>
<organism evidence="2 3">
    <name type="scientific">Coniochaeta hoffmannii</name>
    <dbReference type="NCBI Taxonomy" id="91930"/>
    <lineage>
        <taxon>Eukaryota</taxon>
        <taxon>Fungi</taxon>
        <taxon>Dikarya</taxon>
        <taxon>Ascomycota</taxon>
        <taxon>Pezizomycotina</taxon>
        <taxon>Sordariomycetes</taxon>
        <taxon>Sordariomycetidae</taxon>
        <taxon>Coniochaetales</taxon>
        <taxon>Coniochaetaceae</taxon>
        <taxon>Coniochaeta</taxon>
    </lineage>
</organism>
<keyword evidence="1" id="KW-0732">Signal</keyword>
<feature type="signal peptide" evidence="1">
    <location>
        <begin position="1"/>
        <end position="24"/>
    </location>
</feature>
<feature type="chain" id="PRO_5041354393" evidence="1">
    <location>
        <begin position="25"/>
        <end position="107"/>
    </location>
</feature>
<sequence length="107" mass="11285">MIFTQSLATFAGAALLALAPVASAFTVACTYQEYRCGYSLVSLNGYNTTELTAATNSTNIIPPLTDIQLLQVLYRCQDVAGTIVGNSFCIAGCISMGDNTQDDQCAL</sequence>
<dbReference type="Proteomes" id="UP001174691">
    <property type="component" value="Unassembled WGS sequence"/>
</dbReference>